<organism evidence="2 5">
    <name type="scientific">Pseudoduganella umbonata</name>
    <dbReference type="NCBI Taxonomy" id="864828"/>
    <lineage>
        <taxon>Bacteria</taxon>
        <taxon>Pseudomonadati</taxon>
        <taxon>Pseudomonadota</taxon>
        <taxon>Betaproteobacteria</taxon>
        <taxon>Burkholderiales</taxon>
        <taxon>Oxalobacteraceae</taxon>
        <taxon>Telluria group</taxon>
        <taxon>Pseudoduganella</taxon>
    </lineage>
</organism>
<sequence length="177" mass="20453">MSKSTERTHPKNLVGFPQPIPRFAINDLVVPDAVPEDEREWVPQAPNVWFRPLILNVTQGYFVNVLRVRKSGVLSRHRHDGPVHAHVLKGRWYYLEHDWTAIEGSYAHEIPGEIHTLYVPEDVSEMMTLFHVTGAYTYLDEEGRPVGYEDVFTKLEAAVKHYEAVGLGTDYVRRFIR</sequence>
<dbReference type="EMBL" id="JACHXS010000007">
    <property type="protein sequence ID" value="MBB3223089.1"/>
    <property type="molecule type" value="Genomic_DNA"/>
</dbReference>
<dbReference type="Pfam" id="PF12973">
    <property type="entry name" value="Cupin_7"/>
    <property type="match status" value="1"/>
</dbReference>
<evidence type="ECO:0000313" key="4">
    <source>
        <dbReference type="Proteomes" id="UP000298763"/>
    </source>
</evidence>
<reference evidence="3 4" key="1">
    <citation type="submission" date="2019-05" db="EMBL/GenBank/DDBJ databases">
        <title>Draft Genome Sequences of Six Type Strains of the Genus Massilia.</title>
        <authorList>
            <person name="Miess H."/>
            <person name="Frediansyhah A."/>
            <person name="Gross H."/>
        </authorList>
    </citation>
    <scope>NUCLEOTIDE SEQUENCE [LARGE SCALE GENOMIC DNA]</scope>
    <source>
        <strain evidence="3 4">DSMZ 26121</strain>
    </source>
</reference>
<dbReference type="OrthoDB" id="564955at2"/>
<dbReference type="CDD" id="cd20302">
    <property type="entry name" value="cupin_DAD"/>
    <property type="match status" value="1"/>
</dbReference>
<dbReference type="SUPFAM" id="SSF51182">
    <property type="entry name" value="RmlC-like cupins"/>
    <property type="match status" value="1"/>
</dbReference>
<reference evidence="2 5" key="2">
    <citation type="submission" date="2020-08" db="EMBL/GenBank/DDBJ databases">
        <title>Genomic Encyclopedia of Type Strains, Phase III (KMG-III): the genomes of soil and plant-associated and newly described type strains.</title>
        <authorList>
            <person name="Whitman W."/>
        </authorList>
    </citation>
    <scope>NUCLEOTIDE SEQUENCE [LARGE SCALE GENOMIC DNA]</scope>
    <source>
        <strain evidence="2 5">CECT 7753</strain>
    </source>
</reference>
<dbReference type="Proteomes" id="UP000298763">
    <property type="component" value="Chromosome"/>
</dbReference>
<dbReference type="EMBL" id="CP040017">
    <property type="protein sequence ID" value="QCP13184.1"/>
    <property type="molecule type" value="Genomic_DNA"/>
</dbReference>
<evidence type="ECO:0000313" key="2">
    <source>
        <dbReference type="EMBL" id="MBB3223089.1"/>
    </source>
</evidence>
<dbReference type="InterPro" id="IPR014710">
    <property type="entry name" value="RmlC-like_jellyroll"/>
</dbReference>
<dbReference type="RefSeq" id="WP_137315976.1">
    <property type="nucleotide sequence ID" value="NZ_CP040017.1"/>
</dbReference>
<evidence type="ECO:0000313" key="5">
    <source>
        <dbReference type="Proteomes" id="UP000584325"/>
    </source>
</evidence>
<dbReference type="InterPro" id="IPR011051">
    <property type="entry name" value="RmlC_Cupin_sf"/>
</dbReference>
<dbReference type="Gene3D" id="2.60.120.10">
    <property type="entry name" value="Jelly Rolls"/>
    <property type="match status" value="1"/>
</dbReference>
<keyword evidence="2" id="KW-0223">Dioxygenase</keyword>
<accession>A0A4P8HXD5</accession>
<dbReference type="GO" id="GO:0051213">
    <property type="term" value="F:dioxygenase activity"/>
    <property type="evidence" value="ECO:0007669"/>
    <property type="project" value="UniProtKB-KW"/>
</dbReference>
<name>A0A4P8HXD5_9BURK</name>
<keyword evidence="2" id="KW-0560">Oxidoreductase</keyword>
<dbReference type="AlphaFoldDB" id="A0A4P8HXD5"/>
<evidence type="ECO:0000313" key="3">
    <source>
        <dbReference type="EMBL" id="QCP13184.1"/>
    </source>
</evidence>
<gene>
    <name evidence="3" type="ORF">FCL38_24135</name>
    <name evidence="2" type="ORF">FHS02_003927</name>
</gene>
<proteinExistence type="predicted"/>
<feature type="domain" description="ChrR-like cupin" evidence="1">
    <location>
        <begin position="35"/>
        <end position="135"/>
    </location>
</feature>
<keyword evidence="4" id="KW-1185">Reference proteome</keyword>
<dbReference type="Proteomes" id="UP000584325">
    <property type="component" value="Unassembled WGS sequence"/>
</dbReference>
<evidence type="ECO:0000259" key="1">
    <source>
        <dbReference type="Pfam" id="PF12973"/>
    </source>
</evidence>
<dbReference type="InterPro" id="IPR025979">
    <property type="entry name" value="ChrR-like_cupin_dom"/>
</dbReference>
<protein>
    <submittedName>
        <fullName evidence="2 3">Cupin</fullName>
    </submittedName>
</protein>